<name>A0AAD8MVN4_9APIA</name>
<dbReference type="Gene3D" id="1.25.40.20">
    <property type="entry name" value="Ankyrin repeat-containing domain"/>
    <property type="match status" value="1"/>
</dbReference>
<dbReference type="InterPro" id="IPR002110">
    <property type="entry name" value="Ankyrin_rpt"/>
</dbReference>
<proteinExistence type="predicted"/>
<dbReference type="InterPro" id="IPR036770">
    <property type="entry name" value="Ankyrin_rpt-contain_sf"/>
</dbReference>
<dbReference type="Proteomes" id="UP001237642">
    <property type="component" value="Unassembled WGS sequence"/>
</dbReference>
<reference evidence="1" key="1">
    <citation type="submission" date="2023-02" db="EMBL/GenBank/DDBJ databases">
        <title>Genome of toxic invasive species Heracleum sosnowskyi carries increased number of genes despite the absence of recent whole-genome duplications.</title>
        <authorList>
            <person name="Schelkunov M."/>
            <person name="Shtratnikova V."/>
            <person name="Makarenko M."/>
            <person name="Klepikova A."/>
            <person name="Omelchenko D."/>
            <person name="Novikova G."/>
            <person name="Obukhova E."/>
            <person name="Bogdanov V."/>
            <person name="Penin A."/>
            <person name="Logacheva M."/>
        </authorList>
    </citation>
    <scope>NUCLEOTIDE SEQUENCE</scope>
    <source>
        <strain evidence="1">Hsosn_3</strain>
        <tissue evidence="1">Leaf</tissue>
    </source>
</reference>
<reference evidence="1" key="2">
    <citation type="submission" date="2023-05" db="EMBL/GenBank/DDBJ databases">
        <authorList>
            <person name="Schelkunov M.I."/>
        </authorList>
    </citation>
    <scope>NUCLEOTIDE SEQUENCE</scope>
    <source>
        <strain evidence="1">Hsosn_3</strain>
        <tissue evidence="1">Leaf</tissue>
    </source>
</reference>
<evidence type="ECO:0000313" key="1">
    <source>
        <dbReference type="EMBL" id="KAK1386507.1"/>
    </source>
</evidence>
<dbReference type="Pfam" id="PF00023">
    <property type="entry name" value="Ank"/>
    <property type="match status" value="1"/>
</dbReference>
<evidence type="ECO:0008006" key="3">
    <source>
        <dbReference type="Google" id="ProtNLM"/>
    </source>
</evidence>
<organism evidence="1 2">
    <name type="scientific">Heracleum sosnowskyi</name>
    <dbReference type="NCBI Taxonomy" id="360622"/>
    <lineage>
        <taxon>Eukaryota</taxon>
        <taxon>Viridiplantae</taxon>
        <taxon>Streptophyta</taxon>
        <taxon>Embryophyta</taxon>
        <taxon>Tracheophyta</taxon>
        <taxon>Spermatophyta</taxon>
        <taxon>Magnoliopsida</taxon>
        <taxon>eudicotyledons</taxon>
        <taxon>Gunneridae</taxon>
        <taxon>Pentapetalae</taxon>
        <taxon>asterids</taxon>
        <taxon>campanulids</taxon>
        <taxon>Apiales</taxon>
        <taxon>Apiaceae</taxon>
        <taxon>Apioideae</taxon>
        <taxon>apioid superclade</taxon>
        <taxon>Tordylieae</taxon>
        <taxon>Tordyliinae</taxon>
        <taxon>Heracleum</taxon>
    </lineage>
</organism>
<comment type="caution">
    <text evidence="1">The sequence shown here is derived from an EMBL/GenBank/DDBJ whole genome shotgun (WGS) entry which is preliminary data.</text>
</comment>
<dbReference type="SUPFAM" id="SSF48403">
    <property type="entry name" value="Ankyrin repeat"/>
    <property type="match status" value="1"/>
</dbReference>
<sequence>MKRKSIYDPINCQTHEKSNESRKTIQGCTLLHVACSSGNFVMVELLSSADINRVLLPWKDSFTPPLYLLREQQTGEVSAYEAIFTGGDGIICLRCFNCFAIKLEGHRLFHILHHVHEHQLEMKMEAISDEELYVLPSESM</sequence>
<evidence type="ECO:0000313" key="2">
    <source>
        <dbReference type="Proteomes" id="UP001237642"/>
    </source>
</evidence>
<protein>
    <recommendedName>
        <fullName evidence="3">C2H2-type domain-containing protein</fullName>
    </recommendedName>
</protein>
<dbReference type="EMBL" id="JAUIZM010000004">
    <property type="protein sequence ID" value="KAK1386507.1"/>
    <property type="molecule type" value="Genomic_DNA"/>
</dbReference>
<gene>
    <name evidence="1" type="ORF">POM88_014685</name>
</gene>
<dbReference type="AlphaFoldDB" id="A0AAD8MVN4"/>
<keyword evidence="2" id="KW-1185">Reference proteome</keyword>
<accession>A0AAD8MVN4</accession>